<dbReference type="Gene3D" id="2.60.40.10">
    <property type="entry name" value="Immunoglobulins"/>
    <property type="match status" value="1"/>
</dbReference>
<feature type="domain" description="Fibronectin type-III" evidence="7">
    <location>
        <begin position="647"/>
        <end position="747"/>
    </location>
</feature>
<dbReference type="InterPro" id="IPR017907">
    <property type="entry name" value="Znf_RING_CS"/>
</dbReference>
<dbReference type="InterPro" id="IPR013783">
    <property type="entry name" value="Ig-like_fold"/>
</dbReference>
<dbReference type="GO" id="GO:0005654">
    <property type="term" value="C:nucleoplasm"/>
    <property type="evidence" value="ECO:0007669"/>
    <property type="project" value="TreeGrafter"/>
</dbReference>
<keyword evidence="3" id="KW-0862">Zinc</keyword>
<dbReference type="PROSITE" id="PS50853">
    <property type="entry name" value="FN3"/>
    <property type="match status" value="1"/>
</dbReference>
<dbReference type="PANTHER" id="PTHR25462:SF299">
    <property type="entry name" value="E3 UBIQUITIN-PROTEIN LIGASE TRIM56"/>
    <property type="match status" value="1"/>
</dbReference>
<feature type="domain" description="RING-type" evidence="5">
    <location>
        <begin position="188"/>
        <end position="234"/>
    </location>
</feature>
<dbReference type="SUPFAM" id="SSF57850">
    <property type="entry name" value="RING/U-box"/>
    <property type="match status" value="1"/>
</dbReference>
<dbReference type="PROSITE" id="PS50119">
    <property type="entry name" value="ZF_BBOX"/>
    <property type="match status" value="1"/>
</dbReference>
<keyword evidence="2 4" id="KW-0863">Zinc-finger</keyword>
<accession>A0A8B9DPE8</accession>
<dbReference type="GO" id="GO:0060340">
    <property type="term" value="P:positive regulation of type I interferon-mediated signaling pathway"/>
    <property type="evidence" value="ECO:0007669"/>
    <property type="project" value="TreeGrafter"/>
</dbReference>
<dbReference type="PROSITE" id="PS50089">
    <property type="entry name" value="ZF_RING_2"/>
    <property type="match status" value="1"/>
</dbReference>
<dbReference type="InterPro" id="IPR047153">
    <property type="entry name" value="TRIM45/56/19-like"/>
</dbReference>
<dbReference type="GO" id="GO:0008270">
    <property type="term" value="F:zinc ion binding"/>
    <property type="evidence" value="ECO:0007669"/>
    <property type="project" value="UniProtKB-KW"/>
</dbReference>
<dbReference type="InterPro" id="IPR001841">
    <property type="entry name" value="Znf_RING"/>
</dbReference>
<evidence type="ECO:0000259" key="6">
    <source>
        <dbReference type="PROSITE" id="PS50119"/>
    </source>
</evidence>
<dbReference type="SMART" id="SM00184">
    <property type="entry name" value="RING"/>
    <property type="match status" value="2"/>
</dbReference>
<dbReference type="SMART" id="SM00060">
    <property type="entry name" value="FN3"/>
    <property type="match status" value="1"/>
</dbReference>
<dbReference type="Proteomes" id="UP000694521">
    <property type="component" value="Unplaced"/>
</dbReference>
<organism evidence="8 9">
    <name type="scientific">Anser cygnoides</name>
    <name type="common">Swan goose</name>
    <dbReference type="NCBI Taxonomy" id="8845"/>
    <lineage>
        <taxon>Eukaryota</taxon>
        <taxon>Metazoa</taxon>
        <taxon>Chordata</taxon>
        <taxon>Craniata</taxon>
        <taxon>Vertebrata</taxon>
        <taxon>Euteleostomi</taxon>
        <taxon>Archelosauria</taxon>
        <taxon>Archosauria</taxon>
        <taxon>Dinosauria</taxon>
        <taxon>Saurischia</taxon>
        <taxon>Theropoda</taxon>
        <taxon>Coelurosauria</taxon>
        <taxon>Aves</taxon>
        <taxon>Neognathae</taxon>
        <taxon>Galloanserae</taxon>
        <taxon>Anseriformes</taxon>
        <taxon>Anatidae</taxon>
        <taxon>Anserinae</taxon>
        <taxon>Anser</taxon>
    </lineage>
</organism>
<evidence type="ECO:0000256" key="1">
    <source>
        <dbReference type="ARBA" id="ARBA00022723"/>
    </source>
</evidence>
<evidence type="ECO:0000256" key="4">
    <source>
        <dbReference type="PROSITE-ProRule" id="PRU00024"/>
    </source>
</evidence>
<dbReference type="Gene3D" id="3.30.40.10">
    <property type="entry name" value="Zinc/RING finger domain, C3HC4 (zinc finger)"/>
    <property type="match status" value="1"/>
</dbReference>
<dbReference type="CDD" id="cd00063">
    <property type="entry name" value="FN3"/>
    <property type="match status" value="1"/>
</dbReference>
<dbReference type="InterPro" id="IPR036116">
    <property type="entry name" value="FN3_sf"/>
</dbReference>
<evidence type="ECO:0000259" key="7">
    <source>
        <dbReference type="PROSITE" id="PS50853"/>
    </source>
</evidence>
<evidence type="ECO:0000313" key="8">
    <source>
        <dbReference type="Ensembl" id="ENSACDP00005010247.1"/>
    </source>
</evidence>
<evidence type="ECO:0000256" key="3">
    <source>
        <dbReference type="ARBA" id="ARBA00022833"/>
    </source>
</evidence>
<dbReference type="InterPro" id="IPR000315">
    <property type="entry name" value="Znf_B-box"/>
</dbReference>
<feature type="domain" description="B box-type" evidence="6">
    <location>
        <begin position="328"/>
        <end position="369"/>
    </location>
</feature>
<dbReference type="InterPro" id="IPR013083">
    <property type="entry name" value="Znf_RING/FYVE/PHD"/>
</dbReference>
<reference evidence="8" key="1">
    <citation type="submission" date="2025-08" db="UniProtKB">
        <authorList>
            <consortium name="Ensembl"/>
        </authorList>
    </citation>
    <scope>IDENTIFICATION</scope>
</reference>
<proteinExistence type="predicted"/>
<evidence type="ECO:0000256" key="2">
    <source>
        <dbReference type="ARBA" id="ARBA00022771"/>
    </source>
</evidence>
<dbReference type="SUPFAM" id="SSF49265">
    <property type="entry name" value="Fibronectin type III"/>
    <property type="match status" value="1"/>
</dbReference>
<reference evidence="8" key="2">
    <citation type="submission" date="2025-09" db="UniProtKB">
        <authorList>
            <consortium name="Ensembl"/>
        </authorList>
    </citation>
    <scope>IDENTIFICATION</scope>
</reference>
<evidence type="ECO:0000259" key="5">
    <source>
        <dbReference type="PROSITE" id="PS50089"/>
    </source>
</evidence>
<protein>
    <submittedName>
        <fullName evidence="8">Tripartite motif containing 42</fullName>
    </submittedName>
</protein>
<dbReference type="SUPFAM" id="SSF57845">
    <property type="entry name" value="B-box zinc-binding domain"/>
    <property type="match status" value="1"/>
</dbReference>
<evidence type="ECO:0000313" key="9">
    <source>
        <dbReference type="Proteomes" id="UP000694521"/>
    </source>
</evidence>
<dbReference type="SMART" id="SM00336">
    <property type="entry name" value="BBOX"/>
    <property type="match status" value="2"/>
</dbReference>
<dbReference type="GO" id="GO:0061630">
    <property type="term" value="F:ubiquitin protein ligase activity"/>
    <property type="evidence" value="ECO:0007669"/>
    <property type="project" value="TreeGrafter"/>
</dbReference>
<dbReference type="Pfam" id="PF00643">
    <property type="entry name" value="zf-B_box"/>
    <property type="match status" value="1"/>
</dbReference>
<dbReference type="Ensembl" id="ENSACDT00005012302.1">
    <property type="protein sequence ID" value="ENSACDP00005010247.1"/>
    <property type="gene ID" value="ENSACDG00005007475.1"/>
</dbReference>
<dbReference type="Gene3D" id="4.10.830.40">
    <property type="match status" value="1"/>
</dbReference>
<sequence length="783" mass="90546">MKGVPVPILRELTVPLPFLPDSQAHLNLNEHLKAAEVIFSRFIKTVLPLHSSVKQEYGKESRKKECCLCWRFLFTSEQNCTCFPCPYEEDKPYQCCHCSCAEHANCWWCCCSCSNNPDCKCCCCGGENSACQYYASKCCRNPIYEQSRSSATVQSKDVMSRFRTRNNAFVSIPERNSSNHAFRDQLACPLCKQLFLQPFMLPCNHCICEKCITKSKTKAEATDNFYIIVCPVCSKAHCLPYTNKIQLRKNYLRAKLAKKYMRRHGILRWRFDHSERPVHCEICRERRRMATKRCKTCGINMCNECLHLYHSENGAQDHIFTKAYQEDNEQWPCLLHCNSHLSEYCLDDHKLICGFCKNSLHNDHETIPLAVACSKEAASLSSTIVKFKRARQGVDNDLMEIILLKNNFQTYKDAKRKEIRNGFLRLRMVLHEQEKEMMELLENTELKKQKEISEYVNYTSSQLSYMDGLIQYAEEALKEESQIVFLQSAHCLVKEIEDAIPSIFHPSPLLREDPLRKLQLNFDELLAILQGLVPSLSGIKQSDSKAEKNPYIFNPEIMLPRHVSSTHEDKQTTLLQSTSLNSVFESGTMIKNTPGRRPSSMPPHHSTQSNNMCAFWDAACETPIKERKYQFVNLPSPEPIEKLSVPVPGHVVIYQTVVYPRSAKIYWTCPIEDVDFFEVEFYEVVGIGSDNIVQTQLDGQLSKIQQQNLEIRNLDPNTEYLFKVRAVNKSGEGEWSEICKVLYILHIFYRVLLNFLPQYLSSPPSIYEEDYLNRRLLFTYLGK</sequence>
<dbReference type="Gene3D" id="3.30.160.60">
    <property type="entry name" value="Classic Zinc Finger"/>
    <property type="match status" value="1"/>
</dbReference>
<dbReference type="InterPro" id="IPR003961">
    <property type="entry name" value="FN3_dom"/>
</dbReference>
<dbReference type="PANTHER" id="PTHR25462">
    <property type="entry name" value="BONUS, ISOFORM C-RELATED"/>
    <property type="match status" value="1"/>
</dbReference>
<keyword evidence="9" id="KW-1185">Reference proteome</keyword>
<dbReference type="AlphaFoldDB" id="A0A8B9DPE8"/>
<dbReference type="PROSITE" id="PS00518">
    <property type="entry name" value="ZF_RING_1"/>
    <property type="match status" value="1"/>
</dbReference>
<dbReference type="Pfam" id="PF00041">
    <property type="entry name" value="fn3"/>
    <property type="match status" value="1"/>
</dbReference>
<keyword evidence="1" id="KW-0479">Metal-binding</keyword>
<dbReference type="GO" id="GO:0045087">
    <property type="term" value="P:innate immune response"/>
    <property type="evidence" value="ECO:0007669"/>
    <property type="project" value="TreeGrafter"/>
</dbReference>
<name>A0A8B9DPE8_ANSCY</name>